<feature type="compositionally biased region" description="Polar residues" evidence="1">
    <location>
        <begin position="206"/>
        <end position="224"/>
    </location>
</feature>
<feature type="chain" id="PRO_5047000941" evidence="2">
    <location>
        <begin position="18"/>
        <end position="488"/>
    </location>
</feature>
<feature type="compositionally biased region" description="Polar residues" evidence="1">
    <location>
        <begin position="272"/>
        <end position="283"/>
    </location>
</feature>
<dbReference type="Proteomes" id="UP000694888">
    <property type="component" value="Unplaced"/>
</dbReference>
<feature type="compositionally biased region" description="Polar residues" evidence="1">
    <location>
        <begin position="161"/>
        <end position="170"/>
    </location>
</feature>
<dbReference type="RefSeq" id="XP_005110656.1">
    <property type="nucleotide sequence ID" value="XM_005110599.3"/>
</dbReference>
<evidence type="ECO:0000256" key="2">
    <source>
        <dbReference type="SAM" id="SignalP"/>
    </source>
</evidence>
<protein>
    <submittedName>
        <fullName evidence="4">Ras-interacting protein RIP3</fullName>
    </submittedName>
</protein>
<feature type="compositionally biased region" description="Low complexity" evidence="1">
    <location>
        <begin position="260"/>
        <end position="271"/>
    </location>
</feature>
<dbReference type="GeneID" id="101850044"/>
<accession>A0ABM0K7L2</accession>
<feature type="compositionally biased region" description="Polar residues" evidence="1">
    <location>
        <begin position="399"/>
        <end position="431"/>
    </location>
</feature>
<name>A0ABM0K7L2_APLCA</name>
<feature type="region of interest" description="Disordered" evidence="1">
    <location>
        <begin position="394"/>
        <end position="460"/>
    </location>
</feature>
<feature type="region of interest" description="Disordered" evidence="1">
    <location>
        <begin position="334"/>
        <end position="375"/>
    </location>
</feature>
<feature type="compositionally biased region" description="Gly residues" evidence="1">
    <location>
        <begin position="225"/>
        <end position="236"/>
    </location>
</feature>
<keyword evidence="3" id="KW-1185">Reference proteome</keyword>
<evidence type="ECO:0000313" key="3">
    <source>
        <dbReference type="Proteomes" id="UP000694888"/>
    </source>
</evidence>
<feature type="compositionally biased region" description="Polar residues" evidence="1">
    <location>
        <begin position="450"/>
        <end position="460"/>
    </location>
</feature>
<sequence length="488" mass="52992">MMGVVSLGWMILLCVLSERITVHGDRQENKCSQNAEVMAMSTCQGERQRLSLASKTNNTALLCRSLQQYSDCLKPRLRGCQGPARMAFDVITGKYTAPPYSCPLLEPRETQDTFLPGSRSSVPQATFPDYVKPVHYPPNHSLDNLKLNTDRTGGINGDGEGSNNDETLNYDNIPGDNDPQQQQQEEGATQRNNEVDSSSSSIINNMESTHSSDSYTEQHQQRSTGGVGGGGGGGRGGEVRYNYPSVSNSGISGGRGLESTQQNTEHTQENTAHTQENTAHTQPDTAYTQQGTANTHENTAHTQQGTAYSQGNTAHTQQGTAYSQGNTAYTQENTAHTQQNTAHTQQNMAQQNMAHTQQNTAHTQQDTAHTQQGTAYSQGNTAYTQQNNIPHTQEKENTAHTQENTAHTQQNTAHSQPSTERPAQTKISSSGVEREETEDSVVATTPPPNRQFQPSKADGNTASRVLTPALGLLCQCAIAVSLYMHLVL</sequence>
<proteinExistence type="predicted"/>
<evidence type="ECO:0000313" key="4">
    <source>
        <dbReference type="RefSeq" id="XP_005110656.1"/>
    </source>
</evidence>
<feature type="compositionally biased region" description="Polar residues" evidence="1">
    <location>
        <begin position="187"/>
        <end position="196"/>
    </location>
</feature>
<organism evidence="3 4">
    <name type="scientific">Aplysia californica</name>
    <name type="common">California sea hare</name>
    <dbReference type="NCBI Taxonomy" id="6500"/>
    <lineage>
        <taxon>Eukaryota</taxon>
        <taxon>Metazoa</taxon>
        <taxon>Spiralia</taxon>
        <taxon>Lophotrochozoa</taxon>
        <taxon>Mollusca</taxon>
        <taxon>Gastropoda</taxon>
        <taxon>Heterobranchia</taxon>
        <taxon>Euthyneura</taxon>
        <taxon>Tectipleura</taxon>
        <taxon>Aplysiida</taxon>
        <taxon>Aplysioidea</taxon>
        <taxon>Aplysiidae</taxon>
        <taxon>Aplysia</taxon>
    </lineage>
</organism>
<feature type="signal peptide" evidence="2">
    <location>
        <begin position="1"/>
        <end position="17"/>
    </location>
</feature>
<feature type="region of interest" description="Disordered" evidence="1">
    <location>
        <begin position="111"/>
        <end position="283"/>
    </location>
</feature>
<gene>
    <name evidence="4" type="primary">LOC101850044</name>
</gene>
<evidence type="ECO:0000256" key="1">
    <source>
        <dbReference type="SAM" id="MobiDB-lite"/>
    </source>
</evidence>
<keyword evidence="2" id="KW-0732">Signal</keyword>
<reference evidence="4" key="1">
    <citation type="submission" date="2025-08" db="UniProtKB">
        <authorList>
            <consortium name="RefSeq"/>
        </authorList>
    </citation>
    <scope>IDENTIFICATION</scope>
</reference>